<evidence type="ECO:0000256" key="2">
    <source>
        <dbReference type="ARBA" id="ARBA00022448"/>
    </source>
</evidence>
<accession>A0A1M7Y7I2</accession>
<dbReference type="EMBL" id="FRFD01000005">
    <property type="protein sequence ID" value="SHO48593.1"/>
    <property type="molecule type" value="Genomic_DNA"/>
</dbReference>
<dbReference type="InterPro" id="IPR027417">
    <property type="entry name" value="P-loop_NTPase"/>
</dbReference>
<name>A0A1M7Y7I2_9FIRM</name>
<dbReference type="PROSITE" id="PS50893">
    <property type="entry name" value="ABC_TRANSPORTER_2"/>
    <property type="match status" value="1"/>
</dbReference>
<dbReference type="PANTHER" id="PTHR42711">
    <property type="entry name" value="ABC TRANSPORTER ATP-BINDING PROTEIN"/>
    <property type="match status" value="1"/>
</dbReference>
<comment type="similarity">
    <text evidence="1">Belongs to the ABC transporter superfamily.</text>
</comment>
<dbReference type="PROSITE" id="PS00211">
    <property type="entry name" value="ABC_TRANSPORTER_1"/>
    <property type="match status" value="1"/>
</dbReference>
<evidence type="ECO:0000259" key="5">
    <source>
        <dbReference type="PROSITE" id="PS50893"/>
    </source>
</evidence>
<dbReference type="Proteomes" id="UP000184612">
    <property type="component" value="Unassembled WGS sequence"/>
</dbReference>
<dbReference type="SMART" id="SM00382">
    <property type="entry name" value="AAA"/>
    <property type="match status" value="1"/>
</dbReference>
<proteinExistence type="inferred from homology"/>
<dbReference type="GO" id="GO:0016887">
    <property type="term" value="F:ATP hydrolysis activity"/>
    <property type="evidence" value="ECO:0007669"/>
    <property type="project" value="InterPro"/>
</dbReference>
<feature type="domain" description="ABC transporter" evidence="5">
    <location>
        <begin position="12"/>
        <end position="230"/>
    </location>
</feature>
<keyword evidence="2" id="KW-0813">Transport</keyword>
<dbReference type="Pfam" id="PF00005">
    <property type="entry name" value="ABC_tran"/>
    <property type="match status" value="1"/>
</dbReference>
<dbReference type="RefSeq" id="WP_242952352.1">
    <property type="nucleotide sequence ID" value="NZ_FRFD01000005.1"/>
</dbReference>
<dbReference type="InterPro" id="IPR003593">
    <property type="entry name" value="AAA+_ATPase"/>
</dbReference>
<evidence type="ECO:0000256" key="3">
    <source>
        <dbReference type="ARBA" id="ARBA00022741"/>
    </source>
</evidence>
<dbReference type="InterPro" id="IPR050763">
    <property type="entry name" value="ABC_transporter_ATP-binding"/>
</dbReference>
<keyword evidence="7" id="KW-1185">Reference proteome</keyword>
<gene>
    <name evidence="6" type="ORF">SAMN02745217_01916</name>
</gene>
<keyword evidence="4 6" id="KW-0067">ATP-binding</keyword>
<organism evidence="6 7">
    <name type="scientific">Anaerocolumna xylanovorans DSM 12503</name>
    <dbReference type="NCBI Taxonomy" id="1121345"/>
    <lineage>
        <taxon>Bacteria</taxon>
        <taxon>Bacillati</taxon>
        <taxon>Bacillota</taxon>
        <taxon>Clostridia</taxon>
        <taxon>Lachnospirales</taxon>
        <taxon>Lachnospiraceae</taxon>
        <taxon>Anaerocolumna</taxon>
    </lineage>
</organism>
<dbReference type="STRING" id="1121345.SAMN02745217_01916"/>
<dbReference type="PANTHER" id="PTHR42711:SF5">
    <property type="entry name" value="ABC TRANSPORTER ATP-BINDING PROTEIN NATA"/>
    <property type="match status" value="1"/>
</dbReference>
<dbReference type="CDD" id="cd03230">
    <property type="entry name" value="ABC_DR_subfamily_A"/>
    <property type="match status" value="1"/>
</dbReference>
<evidence type="ECO:0000256" key="4">
    <source>
        <dbReference type="ARBA" id="ARBA00022840"/>
    </source>
</evidence>
<evidence type="ECO:0000256" key="1">
    <source>
        <dbReference type="ARBA" id="ARBA00005417"/>
    </source>
</evidence>
<dbReference type="InterPro" id="IPR017871">
    <property type="entry name" value="ABC_transporter-like_CS"/>
</dbReference>
<dbReference type="AlphaFoldDB" id="A0A1M7Y7I2"/>
<dbReference type="SUPFAM" id="SSF52540">
    <property type="entry name" value="P-loop containing nucleoside triphosphate hydrolases"/>
    <property type="match status" value="1"/>
</dbReference>
<protein>
    <submittedName>
        <fullName evidence="6">ABC-2 type transport system ATP-binding protein</fullName>
    </submittedName>
</protein>
<dbReference type="Gene3D" id="3.40.50.300">
    <property type="entry name" value="P-loop containing nucleotide triphosphate hydrolases"/>
    <property type="match status" value="1"/>
</dbReference>
<keyword evidence="3" id="KW-0547">Nucleotide-binding</keyword>
<dbReference type="GO" id="GO:0005524">
    <property type="term" value="F:ATP binding"/>
    <property type="evidence" value="ECO:0007669"/>
    <property type="project" value="UniProtKB-KW"/>
</dbReference>
<dbReference type="InterPro" id="IPR003439">
    <property type="entry name" value="ABC_transporter-like_ATP-bd"/>
</dbReference>
<reference evidence="6 7" key="1">
    <citation type="submission" date="2016-12" db="EMBL/GenBank/DDBJ databases">
        <authorList>
            <person name="Song W.-J."/>
            <person name="Kurnit D.M."/>
        </authorList>
    </citation>
    <scope>NUCLEOTIDE SEQUENCE [LARGE SCALE GENOMIC DNA]</scope>
    <source>
        <strain evidence="6 7">DSM 12503</strain>
    </source>
</reference>
<sequence>MTYCHIIGTKMIEISNIQKKYKKKMVLQDISFTIQEGSCVGILGCNGCGKSTLLSILAGVQRGDEGEFLWQGKNLLQDTKLRAQLVGYVPQGSPLLEELTAWDNLLLWYDRGELKKELSDGVLSMLGIDEFIKTPVRKMSGGMKKRLSIGCSVARQPSVLLLDEASAALDLICKERIYNYLKDFKAHGGCILLTTHDVQELELCDKWYILKEGHLMPYNYDGNVHRLVGIL</sequence>
<evidence type="ECO:0000313" key="7">
    <source>
        <dbReference type="Proteomes" id="UP000184612"/>
    </source>
</evidence>
<evidence type="ECO:0000313" key="6">
    <source>
        <dbReference type="EMBL" id="SHO48593.1"/>
    </source>
</evidence>